<dbReference type="CDD" id="cd02982">
    <property type="entry name" value="PDI_b'_family"/>
    <property type="match status" value="1"/>
</dbReference>
<dbReference type="CDD" id="cd02995">
    <property type="entry name" value="PDI_a_PDI_a'_C"/>
    <property type="match status" value="1"/>
</dbReference>
<keyword evidence="8" id="KW-1015">Disulfide bond</keyword>
<dbReference type="PANTHER" id="PTHR18929">
    <property type="entry name" value="PROTEIN DISULFIDE ISOMERASE"/>
    <property type="match status" value="1"/>
</dbReference>
<evidence type="ECO:0000256" key="10">
    <source>
        <dbReference type="ARBA" id="ARBA00023284"/>
    </source>
</evidence>
<dbReference type="InterPro" id="IPR036249">
    <property type="entry name" value="Thioredoxin-like_sf"/>
</dbReference>
<accession>A0AAJ7U337</accession>
<dbReference type="CDD" id="cd02961">
    <property type="entry name" value="PDI_a_family"/>
    <property type="match status" value="1"/>
</dbReference>
<evidence type="ECO:0000256" key="11">
    <source>
        <dbReference type="SAM" id="MobiDB-lite"/>
    </source>
</evidence>
<feature type="domain" description="Thioredoxin" evidence="13">
    <location>
        <begin position="337"/>
        <end position="506"/>
    </location>
</feature>
<feature type="compositionally biased region" description="Basic and acidic residues" evidence="11">
    <location>
        <begin position="521"/>
        <end position="538"/>
    </location>
</feature>
<evidence type="ECO:0000256" key="4">
    <source>
        <dbReference type="ARBA" id="ARBA00012723"/>
    </source>
</evidence>
<evidence type="ECO:0000313" key="14">
    <source>
        <dbReference type="Proteomes" id="UP001318040"/>
    </source>
</evidence>
<dbReference type="FunFam" id="3.40.30.10:FF:000027">
    <property type="entry name" value="protein disulfide-isomerase A2"/>
    <property type="match status" value="1"/>
</dbReference>
<organism evidence="14 15">
    <name type="scientific">Petromyzon marinus</name>
    <name type="common">Sea lamprey</name>
    <dbReference type="NCBI Taxonomy" id="7757"/>
    <lineage>
        <taxon>Eukaryota</taxon>
        <taxon>Metazoa</taxon>
        <taxon>Chordata</taxon>
        <taxon>Craniata</taxon>
        <taxon>Vertebrata</taxon>
        <taxon>Cyclostomata</taxon>
        <taxon>Hyperoartia</taxon>
        <taxon>Petromyzontiformes</taxon>
        <taxon>Petromyzontidae</taxon>
        <taxon>Petromyzon</taxon>
    </lineage>
</organism>
<dbReference type="CDD" id="cd02981">
    <property type="entry name" value="PDI_b_family"/>
    <property type="match status" value="1"/>
</dbReference>
<dbReference type="RefSeq" id="XP_032828835.1">
    <property type="nucleotide sequence ID" value="XM_032972944.1"/>
</dbReference>
<comment type="catalytic activity">
    <reaction evidence="1">
        <text>Catalyzes the rearrangement of -S-S- bonds in proteins.</text>
        <dbReference type="EC" id="5.3.4.1"/>
    </reaction>
</comment>
<evidence type="ECO:0000256" key="5">
    <source>
        <dbReference type="ARBA" id="ARBA00022729"/>
    </source>
</evidence>
<dbReference type="FunFam" id="3.40.30.10:FF:000042">
    <property type="entry name" value="protein disulfide-isomerase A2"/>
    <property type="match status" value="1"/>
</dbReference>
<reference evidence="15" key="1">
    <citation type="submission" date="2025-08" db="UniProtKB">
        <authorList>
            <consortium name="RefSeq"/>
        </authorList>
    </citation>
    <scope>IDENTIFICATION</scope>
    <source>
        <tissue evidence="15">Sperm</tissue>
    </source>
</reference>
<dbReference type="AlphaFoldDB" id="A0AAJ7U337"/>
<dbReference type="KEGG" id="pmrn:116953100"/>
<protein>
    <recommendedName>
        <fullName evidence="4">protein disulfide-isomerase</fullName>
        <ecNumber evidence="4">5.3.4.1</ecNumber>
    </recommendedName>
</protein>
<evidence type="ECO:0000256" key="6">
    <source>
        <dbReference type="ARBA" id="ARBA00022737"/>
    </source>
</evidence>
<keyword evidence="14" id="KW-1185">Reference proteome</keyword>
<feature type="chain" id="PRO_5042543531" description="protein disulfide-isomerase" evidence="12">
    <location>
        <begin position="23"/>
        <end position="538"/>
    </location>
</feature>
<dbReference type="PROSITE" id="PS51352">
    <property type="entry name" value="THIOREDOXIN_2"/>
    <property type="match status" value="2"/>
</dbReference>
<dbReference type="GO" id="GO:0005788">
    <property type="term" value="C:endoplasmic reticulum lumen"/>
    <property type="evidence" value="ECO:0007669"/>
    <property type="project" value="UniProtKB-SubCell"/>
</dbReference>
<feature type="domain" description="Thioredoxin" evidence="13">
    <location>
        <begin position="11"/>
        <end position="139"/>
    </location>
</feature>
<comment type="subcellular location">
    <subcellularLocation>
        <location evidence="2">Endoplasmic reticulum lumen</location>
    </subcellularLocation>
</comment>
<evidence type="ECO:0000256" key="12">
    <source>
        <dbReference type="SAM" id="SignalP"/>
    </source>
</evidence>
<evidence type="ECO:0000256" key="7">
    <source>
        <dbReference type="ARBA" id="ARBA00022824"/>
    </source>
</evidence>
<keyword evidence="6" id="KW-0677">Repeat</keyword>
<dbReference type="Gene3D" id="3.40.30.10">
    <property type="entry name" value="Glutaredoxin"/>
    <property type="match status" value="4"/>
</dbReference>
<keyword evidence="5 12" id="KW-0732">Signal</keyword>
<dbReference type="EC" id="5.3.4.1" evidence="4"/>
<feature type="signal peptide" evidence="12">
    <location>
        <begin position="1"/>
        <end position="22"/>
    </location>
</feature>
<feature type="region of interest" description="Disordered" evidence="11">
    <location>
        <begin position="505"/>
        <end position="538"/>
    </location>
</feature>
<keyword evidence="9" id="KW-0413">Isomerase</keyword>
<sequence>MTTSSLASLLLLLLAAGANVKAHVPEVEGVLILSQDNFSEALESEGNYLLVAFVSGSCEQCSELPPKLARTVELLRERGAPVRLGSLDGETHATLATEFDVSHYPDFLLFDPGSRAKPRHYHGLWEAEALAKWATRRAGPPAVTVATTAEAQAFVDSDSLVLLGFFKDTESRDLKTFLEIADTYDEVPFGVTSSEEVFAKYGVSSDSIVLFKKFDEGQVVFTEQVEREKLVHFVQLQELPSVVTYSDETFPLLFSGLVNVHILLFANASSEGFPELFEQFKAAAPPFRGKASPYLKTFLYSTCLSQSPPGLCCGQILFVLLNSAVPENDNVLDLFELTDGARLPAIRLVKVNKDMVKHVPSFSDFTTANITSFCQDYLDEHNKPFSKSQEIPKDWNKRPVKVLVGKNFDEFVFDETKNVFVEFYASWCDHCKKLAPVWEQLGVQYKDHDNIVIAKMDAEKNEVAAVHIPGYPKIKYFPAGPGKKIINYTGERTLEAFTRFLESGGQVQSSGGTVSSGGTDGKTEEPSNKTDDLKKEEL</sequence>
<name>A0AAJ7U337_PETMA</name>
<evidence type="ECO:0000259" key="13">
    <source>
        <dbReference type="PROSITE" id="PS51352"/>
    </source>
</evidence>
<gene>
    <name evidence="15" type="primary">LOC116953100</name>
</gene>
<proteinExistence type="inferred from homology"/>
<dbReference type="SUPFAM" id="SSF52833">
    <property type="entry name" value="Thioredoxin-like"/>
    <property type="match status" value="4"/>
</dbReference>
<dbReference type="Pfam" id="PF00085">
    <property type="entry name" value="Thioredoxin"/>
    <property type="match status" value="2"/>
</dbReference>
<evidence type="ECO:0000256" key="2">
    <source>
        <dbReference type="ARBA" id="ARBA00004319"/>
    </source>
</evidence>
<evidence type="ECO:0000256" key="3">
    <source>
        <dbReference type="ARBA" id="ARBA00006347"/>
    </source>
</evidence>
<dbReference type="PANTHER" id="PTHR18929:SF240">
    <property type="entry name" value="PROTEIN DISULFIDE-ISOMERASE"/>
    <property type="match status" value="1"/>
</dbReference>
<comment type="similarity">
    <text evidence="3">Belongs to the protein disulfide isomerase family.</text>
</comment>
<dbReference type="GO" id="GO:0006457">
    <property type="term" value="P:protein folding"/>
    <property type="evidence" value="ECO:0007669"/>
    <property type="project" value="TreeGrafter"/>
</dbReference>
<dbReference type="GO" id="GO:0003756">
    <property type="term" value="F:protein disulfide isomerase activity"/>
    <property type="evidence" value="ECO:0007669"/>
    <property type="project" value="UniProtKB-EC"/>
</dbReference>
<evidence type="ECO:0000256" key="8">
    <source>
        <dbReference type="ARBA" id="ARBA00023157"/>
    </source>
</evidence>
<evidence type="ECO:0000313" key="15">
    <source>
        <dbReference type="RefSeq" id="XP_032828835.1"/>
    </source>
</evidence>
<evidence type="ECO:0000256" key="1">
    <source>
        <dbReference type="ARBA" id="ARBA00001182"/>
    </source>
</evidence>
<evidence type="ECO:0000256" key="9">
    <source>
        <dbReference type="ARBA" id="ARBA00023235"/>
    </source>
</evidence>
<dbReference type="GO" id="GO:0034976">
    <property type="term" value="P:response to endoplasmic reticulum stress"/>
    <property type="evidence" value="ECO:0007669"/>
    <property type="project" value="TreeGrafter"/>
</dbReference>
<keyword evidence="10" id="KW-0676">Redox-active center</keyword>
<keyword evidence="7" id="KW-0256">Endoplasmic reticulum</keyword>
<dbReference type="Pfam" id="PF13848">
    <property type="entry name" value="Thioredoxin_6"/>
    <property type="match status" value="1"/>
</dbReference>
<dbReference type="InterPro" id="IPR013766">
    <property type="entry name" value="Thioredoxin_domain"/>
</dbReference>
<dbReference type="Proteomes" id="UP001318040">
    <property type="component" value="Chromosome 50"/>
</dbReference>